<evidence type="ECO:0008006" key="3">
    <source>
        <dbReference type="Google" id="ProtNLM"/>
    </source>
</evidence>
<reference evidence="1 2" key="1">
    <citation type="submission" date="2020-03" db="EMBL/GenBank/DDBJ databases">
        <title>Genome mining and metabolic profiling illuminate the polycyclic tetramate macrolactams from Streptomyces koyangensis SCSIO 5802.</title>
        <authorList>
            <person name="Ding W."/>
        </authorList>
    </citation>
    <scope>NUCLEOTIDE SEQUENCE [LARGE SCALE GENOMIC DNA]</scope>
    <source>
        <strain evidence="1 2">SCSIO 5802</strain>
    </source>
</reference>
<protein>
    <recommendedName>
        <fullName evidence="3">VCBS repeat-containing protein</fullName>
    </recommendedName>
</protein>
<evidence type="ECO:0000313" key="1">
    <source>
        <dbReference type="EMBL" id="QRF04117.1"/>
    </source>
</evidence>
<keyword evidence="2" id="KW-1185">Reference proteome</keyword>
<name>A0ABX7EHZ8_9ACTN</name>
<proteinExistence type="predicted"/>
<dbReference type="Proteomes" id="UP000596311">
    <property type="component" value="Chromosome"/>
</dbReference>
<dbReference type="RefSeq" id="WP_203215397.1">
    <property type="nucleotide sequence ID" value="NZ_CP049945.1"/>
</dbReference>
<dbReference type="EMBL" id="CP049945">
    <property type="protein sequence ID" value="QRF04117.1"/>
    <property type="molecule type" value="Genomic_DNA"/>
</dbReference>
<accession>A0ABX7EHZ8</accession>
<organism evidence="1 2">
    <name type="scientific">Streptomyces koyangensis</name>
    <dbReference type="NCBI Taxonomy" id="188770"/>
    <lineage>
        <taxon>Bacteria</taxon>
        <taxon>Bacillati</taxon>
        <taxon>Actinomycetota</taxon>
        <taxon>Actinomycetes</taxon>
        <taxon>Kitasatosporales</taxon>
        <taxon>Streptomycetaceae</taxon>
        <taxon>Streptomyces</taxon>
        <taxon>Streptomyces aurantiacus group</taxon>
    </lineage>
</organism>
<evidence type="ECO:0000313" key="2">
    <source>
        <dbReference type="Proteomes" id="UP000596311"/>
    </source>
</evidence>
<sequence>MPRWCGRWRPFLRGTPDVTGDGIPDIWALSPDGSVKVFAGGATQLGAGVTVISAGSGWGTTKLSFG</sequence>
<gene>
    <name evidence="1" type="ORF">G9U55_19350</name>
</gene>